<comment type="similarity">
    <text evidence="3 5">Belongs to the IPI1/TEX10 family.</text>
</comment>
<feature type="non-terminal residue" evidence="7">
    <location>
        <position position="1"/>
    </location>
</feature>
<dbReference type="Pfam" id="PF12333">
    <property type="entry name" value="Ipi1_N"/>
    <property type="match status" value="1"/>
</dbReference>
<evidence type="ECO:0000256" key="5">
    <source>
        <dbReference type="RuleBase" id="RU368021"/>
    </source>
</evidence>
<dbReference type="InterPro" id="IPR011989">
    <property type="entry name" value="ARM-like"/>
</dbReference>
<comment type="function">
    <text evidence="1 5">Component of the RIX1 complex required for processing of ITS2 sequences from 35S pre-rRNA.</text>
</comment>
<evidence type="ECO:0000256" key="2">
    <source>
        <dbReference type="ARBA" id="ARBA00004123"/>
    </source>
</evidence>
<dbReference type="Gene3D" id="1.25.10.10">
    <property type="entry name" value="Leucine-rich Repeat Variant"/>
    <property type="match status" value="1"/>
</dbReference>
<keyword evidence="5" id="KW-0698">rRNA processing</keyword>
<evidence type="ECO:0000259" key="6">
    <source>
        <dbReference type="Pfam" id="PF12333"/>
    </source>
</evidence>
<dbReference type="EMBL" id="SPRV01000002">
    <property type="protein sequence ID" value="TIC71595.1"/>
    <property type="molecule type" value="Genomic_DNA"/>
</dbReference>
<dbReference type="InterPro" id="IPR016024">
    <property type="entry name" value="ARM-type_fold"/>
</dbReference>
<dbReference type="PANTHER" id="PTHR16056:SF2">
    <property type="entry name" value="TESTIS-EXPRESSED PROTEIN 10"/>
    <property type="match status" value="1"/>
</dbReference>
<comment type="subunit">
    <text evidence="5">Component of the RIX1 complex.</text>
</comment>
<name>A0A4T0U249_9BASI</name>
<protein>
    <recommendedName>
        <fullName evidence="5">Pre-rRNA-processing protein</fullName>
    </recommendedName>
</protein>
<keyword evidence="4 5" id="KW-0539">Nucleus</keyword>
<comment type="caution">
    <text evidence="7">The sequence shown here is derived from an EMBL/GenBank/DDBJ whole genome shotgun (WGS) entry which is preliminary data.</text>
</comment>
<evidence type="ECO:0000313" key="7">
    <source>
        <dbReference type="EMBL" id="TIC34488.1"/>
    </source>
</evidence>
<reference evidence="9 10" key="1">
    <citation type="submission" date="2019-03" db="EMBL/GenBank/DDBJ databases">
        <title>Sequencing 25 genomes of Wallemia mellicola.</title>
        <authorList>
            <person name="Gostincar C."/>
        </authorList>
    </citation>
    <scope>NUCLEOTIDE SEQUENCE [LARGE SCALE GENOMIC DNA]</scope>
    <source>
        <strain evidence="8 9">EXF-1277</strain>
        <strain evidence="7 10">EXF-8738</strain>
    </source>
</reference>
<dbReference type="OrthoDB" id="361362at2759"/>
<evidence type="ECO:0000313" key="9">
    <source>
        <dbReference type="Proteomes" id="UP000305362"/>
    </source>
</evidence>
<dbReference type="GO" id="GO:0006364">
    <property type="term" value="P:rRNA processing"/>
    <property type="evidence" value="ECO:0007669"/>
    <property type="project" value="UniProtKB-UniRule"/>
</dbReference>
<proteinExistence type="inferred from homology"/>
<dbReference type="Proteomes" id="UP000305362">
    <property type="component" value="Unassembled WGS sequence"/>
</dbReference>
<dbReference type="GO" id="GO:0120330">
    <property type="term" value="C:rixosome complex"/>
    <property type="evidence" value="ECO:0007669"/>
    <property type="project" value="UniProtKB-UniRule"/>
</dbReference>
<accession>A0A4T0U249</accession>
<dbReference type="Proteomes" id="UP000305647">
    <property type="component" value="Unassembled WGS sequence"/>
</dbReference>
<evidence type="ECO:0000256" key="4">
    <source>
        <dbReference type="ARBA" id="ARBA00023242"/>
    </source>
</evidence>
<sequence length="757" mass="84512">RSQIEAACRDTDIHPFSCLLDIFLIFGYTRLIECDQEAPWSTQRRDAKTSARFQGKLNKILLKQKTKLGKGKQAASNSTNTSFKARSVALPGQSILKDIDENEPRTKRNLTLKDLIIHMKHYSANVRKDGLLGLRELITNYPSTIQPNLSTIIDGITRIIVDEDAGVRKTLQSFVSELFPRIPAQSWTPFSPILLLFTASGLSHIFPEVRLDSIKFLDILIDFIPDFVVQGWAGRSLSNNVTSIGGRQIIECYMALLNAKGDDKGPAGGSTVTTTANAMFTLSINSRLVVLKSLSKFLKTALVSNDNNERLPLWPFASAFPSQTSLNAFNERIYRSGQRDVETQTIQWKESNGGREAAWEEYLNGYSTDIMEISDGTTLEELNNAIMSLSSAETESSATQSEADVLSLSRSMFSVIISVFLESAPSVFTMSGTSTDSVHLESVVSVVEITRELYGYLLRNSINKVDSGKELNNILTHMSKYFPFGGDFVQKQTLEIEQQMLKLNTLYCELVSCWILSKFSNSKDNSKAKTDSINWEKGMKTQVDRVCSWLSSMLNGTMTTSAQPLGVTISVDTYKSLIPSFWALLNLPPTESASEVILDALITHCAQTGIKSDTKTLSVDFISRVYLTQFEITYQGLFKLLNNSKQDQIFTKWFNNLPKLLWEANNYNLALTEVILDTIQAVVIMDVSGESKKTISPGLKLFFEAKHPSKGSIPGPWTRINDEYIHKRGIELAYLTGISSIPTEEQYWISLSQSHST</sequence>
<dbReference type="InterPro" id="IPR024679">
    <property type="entry name" value="Ipi1_N"/>
</dbReference>
<dbReference type="PANTHER" id="PTHR16056">
    <property type="entry name" value="REGULATOR OF MICROTUBULE DYNAMICS PROTEIN"/>
    <property type="match status" value="1"/>
</dbReference>
<dbReference type="EMBL" id="SPRO01000001">
    <property type="protein sequence ID" value="TIC34488.1"/>
    <property type="molecule type" value="Genomic_DNA"/>
</dbReference>
<keyword evidence="5" id="KW-0690">Ribosome biogenesis</keyword>
<dbReference type="SUPFAM" id="SSF48371">
    <property type="entry name" value="ARM repeat"/>
    <property type="match status" value="1"/>
</dbReference>
<feature type="domain" description="Pre-rRNA-processing protein Ipi1 N-terminal" evidence="6">
    <location>
        <begin position="187"/>
        <end position="298"/>
    </location>
</feature>
<evidence type="ECO:0000256" key="1">
    <source>
        <dbReference type="ARBA" id="ARBA00002355"/>
    </source>
</evidence>
<gene>
    <name evidence="8" type="ORF">E3Q03_00304</name>
    <name evidence="7" type="ORF">E3Q10_00125</name>
</gene>
<evidence type="ECO:0000256" key="3">
    <source>
        <dbReference type="ARBA" id="ARBA00006427"/>
    </source>
</evidence>
<dbReference type="GO" id="GO:0005634">
    <property type="term" value="C:nucleus"/>
    <property type="evidence" value="ECO:0007669"/>
    <property type="project" value="UniProtKB-SubCell"/>
</dbReference>
<dbReference type="AlphaFoldDB" id="A0A4T0U249"/>
<evidence type="ECO:0000313" key="10">
    <source>
        <dbReference type="Proteomes" id="UP000305647"/>
    </source>
</evidence>
<evidence type="ECO:0000313" key="8">
    <source>
        <dbReference type="EMBL" id="TIC71595.1"/>
    </source>
</evidence>
<comment type="subcellular location">
    <subcellularLocation>
        <location evidence="2 5">Nucleus</location>
    </subcellularLocation>
</comment>
<organism evidence="7 10">
    <name type="scientific">Wallemia mellicola</name>
    <dbReference type="NCBI Taxonomy" id="1708541"/>
    <lineage>
        <taxon>Eukaryota</taxon>
        <taxon>Fungi</taxon>
        <taxon>Dikarya</taxon>
        <taxon>Basidiomycota</taxon>
        <taxon>Wallemiomycotina</taxon>
        <taxon>Wallemiomycetes</taxon>
        <taxon>Wallemiales</taxon>
        <taxon>Wallemiaceae</taxon>
        <taxon>Wallemia</taxon>
    </lineage>
</organism>